<gene>
    <name evidence="1" type="ORF">KFK09_000455</name>
</gene>
<evidence type="ECO:0000313" key="1">
    <source>
        <dbReference type="EMBL" id="KAI0530907.1"/>
    </source>
</evidence>
<keyword evidence="2" id="KW-1185">Reference proteome</keyword>
<dbReference type="Proteomes" id="UP000829196">
    <property type="component" value="Unassembled WGS sequence"/>
</dbReference>
<dbReference type="AlphaFoldDB" id="A0A8T3CD71"/>
<organism evidence="1 2">
    <name type="scientific">Dendrobium nobile</name>
    <name type="common">Orchid</name>
    <dbReference type="NCBI Taxonomy" id="94219"/>
    <lineage>
        <taxon>Eukaryota</taxon>
        <taxon>Viridiplantae</taxon>
        <taxon>Streptophyta</taxon>
        <taxon>Embryophyta</taxon>
        <taxon>Tracheophyta</taxon>
        <taxon>Spermatophyta</taxon>
        <taxon>Magnoliopsida</taxon>
        <taxon>Liliopsida</taxon>
        <taxon>Asparagales</taxon>
        <taxon>Orchidaceae</taxon>
        <taxon>Epidendroideae</taxon>
        <taxon>Malaxideae</taxon>
        <taxon>Dendrobiinae</taxon>
        <taxon>Dendrobium</taxon>
    </lineage>
</organism>
<evidence type="ECO:0000313" key="2">
    <source>
        <dbReference type="Proteomes" id="UP000829196"/>
    </source>
</evidence>
<name>A0A8T3CD71_DENNO</name>
<protein>
    <submittedName>
        <fullName evidence="1">Uncharacterized protein</fullName>
    </submittedName>
</protein>
<proteinExistence type="predicted"/>
<sequence length="83" mass="9188">MFIHISRSNQVQEVVHFLACSSSHISGRTDGHLILVSFLPHYQILGGKEASKKFIGLSCCLFICLPRSPSHFYKAALSNLGKN</sequence>
<accession>A0A8T3CD71</accession>
<reference evidence="1" key="1">
    <citation type="journal article" date="2022" name="Front. Genet.">
        <title>Chromosome-Scale Assembly of the Dendrobium nobile Genome Provides Insights Into the Molecular Mechanism of the Biosynthesis of the Medicinal Active Ingredient of Dendrobium.</title>
        <authorList>
            <person name="Xu Q."/>
            <person name="Niu S.-C."/>
            <person name="Li K.-L."/>
            <person name="Zheng P.-J."/>
            <person name="Zhang X.-J."/>
            <person name="Jia Y."/>
            <person name="Liu Y."/>
            <person name="Niu Y.-X."/>
            <person name="Yu L.-H."/>
            <person name="Chen D.-F."/>
            <person name="Zhang G.-Q."/>
        </authorList>
    </citation>
    <scope>NUCLEOTIDE SEQUENCE</scope>
    <source>
        <tissue evidence="1">Leaf</tissue>
    </source>
</reference>
<comment type="caution">
    <text evidence="1">The sequence shown here is derived from an EMBL/GenBank/DDBJ whole genome shotgun (WGS) entry which is preliminary data.</text>
</comment>
<dbReference type="EMBL" id="JAGYWB010000001">
    <property type="protein sequence ID" value="KAI0530907.1"/>
    <property type="molecule type" value="Genomic_DNA"/>
</dbReference>